<accession>A0A5D4S394</accession>
<sequence length="103" mass="12115">MQLQLDENYRVNTDKYNFILERNEEVLELGTKKPTGVFKYKHVGYYNNLSILLKRYTNEVMRDQGESAVHDLIDRLNSLGNHIERVVKKSNIVFVPKEKATNE</sequence>
<protein>
    <submittedName>
        <fullName evidence="1">Uncharacterized protein</fullName>
    </submittedName>
</protein>
<organism evidence="1 2">
    <name type="scientific">Rossellomorea marisflavi</name>
    <dbReference type="NCBI Taxonomy" id="189381"/>
    <lineage>
        <taxon>Bacteria</taxon>
        <taxon>Bacillati</taxon>
        <taxon>Bacillota</taxon>
        <taxon>Bacilli</taxon>
        <taxon>Bacillales</taxon>
        <taxon>Bacillaceae</taxon>
        <taxon>Rossellomorea</taxon>
    </lineage>
</organism>
<name>A0A5D4S394_9BACI</name>
<evidence type="ECO:0000313" key="1">
    <source>
        <dbReference type="EMBL" id="TYS56332.1"/>
    </source>
</evidence>
<proteinExistence type="predicted"/>
<dbReference type="AlphaFoldDB" id="A0A5D4S394"/>
<dbReference type="EMBL" id="VTEQ01000001">
    <property type="protein sequence ID" value="TYS56332.1"/>
    <property type="molecule type" value="Genomic_DNA"/>
</dbReference>
<reference evidence="1 2" key="1">
    <citation type="submission" date="2019-08" db="EMBL/GenBank/DDBJ databases">
        <title>Bacillus genomes from the desert of Cuatro Cienegas, Coahuila.</title>
        <authorList>
            <person name="Olmedo-Alvarez G."/>
        </authorList>
    </citation>
    <scope>NUCLEOTIDE SEQUENCE [LARGE SCALE GENOMIC DNA]</scope>
    <source>
        <strain evidence="1 2">CH108_3D</strain>
    </source>
</reference>
<dbReference type="RefSeq" id="WP_148984366.1">
    <property type="nucleotide sequence ID" value="NZ_JBNILK010000001.1"/>
</dbReference>
<comment type="caution">
    <text evidence="1">The sequence shown here is derived from an EMBL/GenBank/DDBJ whole genome shotgun (WGS) entry which is preliminary data.</text>
</comment>
<gene>
    <name evidence="1" type="ORF">FZC83_01815</name>
</gene>
<evidence type="ECO:0000313" key="2">
    <source>
        <dbReference type="Proteomes" id="UP000322997"/>
    </source>
</evidence>
<dbReference type="Proteomes" id="UP000322997">
    <property type="component" value="Unassembled WGS sequence"/>
</dbReference>